<keyword evidence="1" id="KW-0732">Signal</keyword>
<dbReference type="AlphaFoldDB" id="A0A172TZC2"/>
<feature type="chain" id="PRO_5008001432" evidence="1">
    <location>
        <begin position="20"/>
        <end position="294"/>
    </location>
</feature>
<organism evidence="2 3">
    <name type="scientific">Flavisolibacter tropicus</name>
    <dbReference type="NCBI Taxonomy" id="1492898"/>
    <lineage>
        <taxon>Bacteria</taxon>
        <taxon>Pseudomonadati</taxon>
        <taxon>Bacteroidota</taxon>
        <taxon>Chitinophagia</taxon>
        <taxon>Chitinophagales</taxon>
        <taxon>Chitinophagaceae</taxon>
        <taxon>Flavisolibacter</taxon>
    </lineage>
</organism>
<evidence type="ECO:0000256" key="1">
    <source>
        <dbReference type="SAM" id="SignalP"/>
    </source>
</evidence>
<dbReference type="EMBL" id="CP011390">
    <property type="protein sequence ID" value="ANE52298.1"/>
    <property type="molecule type" value="Genomic_DNA"/>
</dbReference>
<dbReference type="InterPro" id="IPR058087">
    <property type="entry name" value="XAC2610_dom"/>
</dbReference>
<dbReference type="Proteomes" id="UP000077177">
    <property type="component" value="Chromosome"/>
</dbReference>
<dbReference type="STRING" id="1492898.SY85_19220"/>
<accession>A0A172TZC2</accession>
<proteinExistence type="predicted"/>
<dbReference type="NCBIfam" id="NF047539">
    <property type="entry name" value="XAC2610_fam"/>
    <property type="match status" value="1"/>
</dbReference>
<dbReference type="RefSeq" id="WP_066406613.1">
    <property type="nucleotide sequence ID" value="NZ_CP011390.1"/>
</dbReference>
<name>A0A172TZC2_9BACT</name>
<dbReference type="OrthoDB" id="638783at2"/>
<dbReference type="KEGG" id="fla:SY85_19220"/>
<reference evidence="2 3" key="2">
    <citation type="journal article" date="2016" name="Int. J. Syst. Evol. Microbiol.">
        <title>Flavisolibacter tropicus sp. nov., isolated from tropical soil.</title>
        <authorList>
            <person name="Lee J.J."/>
            <person name="Kang M.S."/>
            <person name="Kim G.S."/>
            <person name="Lee C.S."/>
            <person name="Lim S."/>
            <person name="Lee J."/>
            <person name="Roh S.H."/>
            <person name="Kang H."/>
            <person name="Ha J.M."/>
            <person name="Bae S."/>
            <person name="Jung H.Y."/>
            <person name="Kim M.K."/>
        </authorList>
    </citation>
    <scope>NUCLEOTIDE SEQUENCE [LARGE SCALE GENOMIC DNA]</scope>
    <source>
        <strain evidence="2 3">LCS9</strain>
    </source>
</reference>
<evidence type="ECO:0000313" key="2">
    <source>
        <dbReference type="EMBL" id="ANE52298.1"/>
    </source>
</evidence>
<reference evidence="3" key="1">
    <citation type="submission" date="2015-01" db="EMBL/GenBank/DDBJ databases">
        <title>Flavisolibacter sp./LCS9/ whole genome sequencing.</title>
        <authorList>
            <person name="Kim M.K."/>
            <person name="Srinivasan S."/>
            <person name="Lee J.-J."/>
        </authorList>
    </citation>
    <scope>NUCLEOTIDE SEQUENCE [LARGE SCALE GENOMIC DNA]</scope>
    <source>
        <strain evidence="3">LCS9</strain>
    </source>
</reference>
<dbReference type="PATRIC" id="fig|1492898.3.peg.4179"/>
<feature type="signal peptide" evidence="1">
    <location>
        <begin position="1"/>
        <end position="19"/>
    </location>
</feature>
<gene>
    <name evidence="2" type="ORF">SY85_19220</name>
</gene>
<sequence length="294" mass="33649">MKPTLFLLTILLASYNLLGQTSYTGYIDKYPIELVANIFSDGDIRAIYAYSNFDEPIVINGKLLQGRLTLFEKDKMGNNKATLTFENFNTQSDKLEGNWTDLGTGKQLKISLTKSFAIDQGNNIEWKDRELLQPVSLGDNYFKLIVSKAKDEFYARVTGIKILEKKTDRLIQQIDLECQLMGLNNVNVDDYNFDGIDDFSVFESSYAGPNTSSLYFLYNRKTGKYFDSGFSGTSLEFDSKAKRIYERNQCCAGASVTTAEYKVVNNKMVLLKERCFKWDEKKQELVERNIKDCQ</sequence>
<keyword evidence="3" id="KW-1185">Reference proteome</keyword>
<evidence type="ECO:0000313" key="3">
    <source>
        <dbReference type="Proteomes" id="UP000077177"/>
    </source>
</evidence>
<protein>
    <submittedName>
        <fullName evidence="2">Uncharacterized protein</fullName>
    </submittedName>
</protein>